<proteinExistence type="predicted"/>
<dbReference type="HOGENOM" id="CLU_983750_0_0_1"/>
<keyword evidence="2" id="KW-1185">Reference proteome</keyword>
<dbReference type="OrthoDB" id="3249986at2759"/>
<dbReference type="AlphaFoldDB" id="A0A0C9X551"/>
<reference evidence="1 2" key="1">
    <citation type="submission" date="2014-04" db="EMBL/GenBank/DDBJ databases">
        <authorList>
            <consortium name="DOE Joint Genome Institute"/>
            <person name="Kuo A."/>
            <person name="Kohler A."/>
            <person name="Nagy L.G."/>
            <person name="Floudas D."/>
            <person name="Copeland A."/>
            <person name="Barry K.W."/>
            <person name="Cichocki N."/>
            <person name="Veneault-Fourrey C."/>
            <person name="LaButti K."/>
            <person name="Lindquist E.A."/>
            <person name="Lipzen A."/>
            <person name="Lundell T."/>
            <person name="Morin E."/>
            <person name="Murat C."/>
            <person name="Sun H."/>
            <person name="Tunlid A."/>
            <person name="Henrissat B."/>
            <person name="Grigoriev I.V."/>
            <person name="Hibbett D.S."/>
            <person name="Martin F."/>
            <person name="Nordberg H.P."/>
            <person name="Cantor M.N."/>
            <person name="Hua S.X."/>
        </authorList>
    </citation>
    <scope>NUCLEOTIDE SEQUENCE [LARGE SCALE GENOMIC DNA]</scope>
    <source>
        <strain evidence="1 2">LaAM-08-1</strain>
    </source>
</reference>
<gene>
    <name evidence="1" type="ORF">K443DRAFT_119708</name>
</gene>
<protein>
    <submittedName>
        <fullName evidence="1">Uncharacterized protein</fullName>
    </submittedName>
</protein>
<reference evidence="2" key="2">
    <citation type="submission" date="2015-01" db="EMBL/GenBank/DDBJ databases">
        <title>Evolutionary Origins and Diversification of the Mycorrhizal Mutualists.</title>
        <authorList>
            <consortium name="DOE Joint Genome Institute"/>
            <consortium name="Mycorrhizal Genomics Consortium"/>
            <person name="Kohler A."/>
            <person name="Kuo A."/>
            <person name="Nagy L.G."/>
            <person name="Floudas D."/>
            <person name="Copeland A."/>
            <person name="Barry K.W."/>
            <person name="Cichocki N."/>
            <person name="Veneault-Fourrey C."/>
            <person name="LaButti K."/>
            <person name="Lindquist E.A."/>
            <person name="Lipzen A."/>
            <person name="Lundell T."/>
            <person name="Morin E."/>
            <person name="Murat C."/>
            <person name="Riley R."/>
            <person name="Ohm R."/>
            <person name="Sun H."/>
            <person name="Tunlid A."/>
            <person name="Henrissat B."/>
            <person name="Grigoriev I.V."/>
            <person name="Hibbett D.S."/>
            <person name="Martin F."/>
        </authorList>
    </citation>
    <scope>NUCLEOTIDE SEQUENCE [LARGE SCALE GENOMIC DNA]</scope>
    <source>
        <strain evidence="2">LaAM-08-1</strain>
    </source>
</reference>
<organism evidence="1 2">
    <name type="scientific">Laccaria amethystina LaAM-08-1</name>
    <dbReference type="NCBI Taxonomy" id="1095629"/>
    <lineage>
        <taxon>Eukaryota</taxon>
        <taxon>Fungi</taxon>
        <taxon>Dikarya</taxon>
        <taxon>Basidiomycota</taxon>
        <taxon>Agaricomycotina</taxon>
        <taxon>Agaricomycetes</taxon>
        <taxon>Agaricomycetidae</taxon>
        <taxon>Agaricales</taxon>
        <taxon>Agaricineae</taxon>
        <taxon>Hydnangiaceae</taxon>
        <taxon>Laccaria</taxon>
    </lineage>
</organism>
<evidence type="ECO:0000313" key="1">
    <source>
        <dbReference type="EMBL" id="KIK07310.1"/>
    </source>
</evidence>
<evidence type="ECO:0000313" key="2">
    <source>
        <dbReference type="Proteomes" id="UP000054477"/>
    </source>
</evidence>
<dbReference type="Proteomes" id="UP000054477">
    <property type="component" value="Unassembled WGS sequence"/>
</dbReference>
<dbReference type="EMBL" id="KN838548">
    <property type="protein sequence ID" value="KIK07310.1"/>
    <property type="molecule type" value="Genomic_DNA"/>
</dbReference>
<sequence>MAPPSITTCSSTLMHASLAYLSHEVITMDSIIRGHSATLAPITKTYLPTELLIFIRADLFSIIAEQLVAESAAALLEYEDALRELLCVDCAEYNQDIYGPDVWQWEHFSGPCMCVMGKYKTQQSHRRRRSDMFPPNPKQFFNSQHWLEARMSRVALRFRHNQRRSSSGFIWDIVAEVLREYGCEIAHLSDGSAAPSNGQGRGPMTAIGWSRVGLDRDHVRISVTIPEDRRSRDSWITQAILLRANRELGLGQRYPDLFHRTRSPTVDMSILCFYSKPKSLRMI</sequence>
<accession>A0A0C9X551</accession>
<name>A0A0C9X551_9AGAR</name>